<dbReference type="EMBL" id="CP022521">
    <property type="protein sequence ID" value="ASO18926.1"/>
    <property type="molecule type" value="Genomic_DNA"/>
</dbReference>
<dbReference type="Proteomes" id="UP000204221">
    <property type="component" value="Chromosome"/>
</dbReference>
<proteinExistence type="predicted"/>
<evidence type="ECO:0000313" key="2">
    <source>
        <dbReference type="Proteomes" id="UP000204221"/>
    </source>
</evidence>
<dbReference type="AlphaFoldDB" id="A0A221VZJ5"/>
<organism evidence="1 2">
    <name type="scientific">Actinoalloteichus hoggarensis</name>
    <dbReference type="NCBI Taxonomy" id="1470176"/>
    <lineage>
        <taxon>Bacteria</taxon>
        <taxon>Bacillati</taxon>
        <taxon>Actinomycetota</taxon>
        <taxon>Actinomycetes</taxon>
        <taxon>Pseudonocardiales</taxon>
        <taxon>Pseudonocardiaceae</taxon>
        <taxon>Actinoalloteichus</taxon>
    </lineage>
</organism>
<dbReference type="RefSeq" id="WP_157736682.1">
    <property type="nucleotide sequence ID" value="NZ_CP022521.1"/>
</dbReference>
<gene>
    <name evidence="1" type="ORF">AHOG_06370</name>
</gene>
<sequence length="324" mass="36438">MGKNKSRKKTVSFFEVRGKDGEAIEEPIDWKHILSRLANRGHMERLREIGGTSYWYNVQTHDGEDVFVFLRHRDEGVSSYNLIADKVIENDPVDVDRPYVEYSVVKFISGTNKFGFVLGSNASARTASLQSYLNKADIFSEEITIGPDWGADAKERILAAEEAVSFEVVLEPDHLSAIQSSSGVFATSDIIKSAPSSLSLRLEFKSKGRIVKADAEKRREIAEIAKAYVNLPAMRAAVYLPKPLKNGKFDREKIDFYENQLTTKISVVFRGDDPESSKIRMYIEAIDAATEQLHDQLFRPDVLSVGWDSIVSEVVEGHGRQICR</sequence>
<keyword evidence="2" id="KW-1185">Reference proteome</keyword>
<dbReference type="OrthoDB" id="4963678at2"/>
<name>A0A221VZJ5_9PSEU</name>
<accession>A0A221VZJ5</accession>
<reference evidence="1 2" key="1">
    <citation type="submission" date="2017-07" db="EMBL/GenBank/DDBJ databases">
        <title>Complete genome sequence of Actinoalloteichus hoggarensis DSM 45943, type strain of Actinoalloteichus hoggarensis.</title>
        <authorList>
            <person name="Ruckert C."/>
            <person name="Nouioui I."/>
            <person name="Willmese J."/>
            <person name="van Wezel G."/>
            <person name="Klenk H.-P."/>
            <person name="Kalinowski J."/>
            <person name="Zotchev S.B."/>
        </authorList>
    </citation>
    <scope>NUCLEOTIDE SEQUENCE [LARGE SCALE GENOMIC DNA]</scope>
    <source>
        <strain evidence="1 2">DSM 45943</strain>
    </source>
</reference>
<protein>
    <submittedName>
        <fullName evidence="1">Uncharacterized protein</fullName>
    </submittedName>
</protein>
<dbReference type="KEGG" id="ahg:AHOG_06370"/>
<evidence type="ECO:0000313" key="1">
    <source>
        <dbReference type="EMBL" id="ASO18926.1"/>
    </source>
</evidence>